<name>A0A0F9J5K9_9ZZZZ</name>
<evidence type="ECO:0000313" key="1">
    <source>
        <dbReference type="EMBL" id="KKM64798.1"/>
    </source>
</evidence>
<protein>
    <submittedName>
        <fullName evidence="1">Uncharacterized protein</fullName>
    </submittedName>
</protein>
<accession>A0A0F9J5K9</accession>
<dbReference type="AlphaFoldDB" id="A0A0F9J5K9"/>
<proteinExistence type="predicted"/>
<dbReference type="EMBL" id="LAZR01010832">
    <property type="protein sequence ID" value="KKM64798.1"/>
    <property type="molecule type" value="Genomic_DNA"/>
</dbReference>
<organism evidence="1">
    <name type="scientific">marine sediment metagenome</name>
    <dbReference type="NCBI Taxonomy" id="412755"/>
    <lineage>
        <taxon>unclassified sequences</taxon>
        <taxon>metagenomes</taxon>
        <taxon>ecological metagenomes</taxon>
    </lineage>
</organism>
<comment type="caution">
    <text evidence="1">The sequence shown here is derived from an EMBL/GenBank/DDBJ whole genome shotgun (WGS) entry which is preliminary data.</text>
</comment>
<sequence>MKKPIMSGEHLFCKKCGYDFIDFDNKRKCRKCGGEEFDSKGQIEITNIKAWIE</sequence>
<gene>
    <name evidence="1" type="ORF">LCGC14_1497650</name>
</gene>
<reference evidence="1" key="1">
    <citation type="journal article" date="2015" name="Nature">
        <title>Complex archaea that bridge the gap between prokaryotes and eukaryotes.</title>
        <authorList>
            <person name="Spang A."/>
            <person name="Saw J.H."/>
            <person name="Jorgensen S.L."/>
            <person name="Zaremba-Niedzwiedzka K."/>
            <person name="Martijn J."/>
            <person name="Lind A.E."/>
            <person name="van Eijk R."/>
            <person name="Schleper C."/>
            <person name="Guy L."/>
            <person name="Ettema T.J."/>
        </authorList>
    </citation>
    <scope>NUCLEOTIDE SEQUENCE</scope>
</reference>